<evidence type="ECO:0000313" key="2">
    <source>
        <dbReference type="EMBL" id="QDV36916.1"/>
    </source>
</evidence>
<dbReference type="InterPro" id="IPR036388">
    <property type="entry name" value="WH-like_DNA-bd_sf"/>
</dbReference>
<dbReference type="Proteomes" id="UP000317835">
    <property type="component" value="Chromosome"/>
</dbReference>
<proteinExistence type="predicted"/>
<dbReference type="Gene3D" id="1.10.10.10">
    <property type="entry name" value="Winged helix-like DNA-binding domain superfamily/Winged helix DNA-binding domain"/>
    <property type="match status" value="1"/>
</dbReference>
<dbReference type="KEGG" id="tpla:ElP_48460"/>
<reference evidence="2 3" key="1">
    <citation type="submission" date="2019-02" db="EMBL/GenBank/DDBJ databases">
        <title>Deep-cultivation of Planctomycetes and their phenomic and genomic characterization uncovers novel biology.</title>
        <authorList>
            <person name="Wiegand S."/>
            <person name="Jogler M."/>
            <person name="Boedeker C."/>
            <person name="Pinto D."/>
            <person name="Vollmers J."/>
            <person name="Rivas-Marin E."/>
            <person name="Kohn T."/>
            <person name="Peeters S.H."/>
            <person name="Heuer A."/>
            <person name="Rast P."/>
            <person name="Oberbeckmann S."/>
            <person name="Bunk B."/>
            <person name="Jeske O."/>
            <person name="Meyerdierks A."/>
            <person name="Storesund J.E."/>
            <person name="Kallscheuer N."/>
            <person name="Luecker S."/>
            <person name="Lage O.M."/>
            <person name="Pohl T."/>
            <person name="Merkel B.J."/>
            <person name="Hornburger P."/>
            <person name="Mueller R.-W."/>
            <person name="Bruemmer F."/>
            <person name="Labrenz M."/>
            <person name="Spormann A.M."/>
            <person name="Op den Camp H."/>
            <person name="Overmann J."/>
            <person name="Amann R."/>
            <person name="Jetten M.S.M."/>
            <person name="Mascher T."/>
            <person name="Medema M.H."/>
            <person name="Devos D.P."/>
            <person name="Kaster A.-K."/>
            <person name="Ovreas L."/>
            <person name="Rohde M."/>
            <person name="Galperin M.Y."/>
            <person name="Jogler C."/>
        </authorList>
    </citation>
    <scope>NUCLEOTIDE SEQUENCE [LARGE SCALE GENOMIC DNA]</scope>
    <source>
        <strain evidence="2 3">ElP</strain>
    </source>
</reference>
<evidence type="ECO:0000313" key="3">
    <source>
        <dbReference type="Proteomes" id="UP000317835"/>
    </source>
</evidence>
<name>A0A518H827_9BACT</name>
<feature type="region of interest" description="Disordered" evidence="1">
    <location>
        <begin position="204"/>
        <end position="223"/>
    </location>
</feature>
<protein>
    <submittedName>
        <fullName evidence="2">MarR family protein</fullName>
    </submittedName>
</protein>
<organism evidence="2 3">
    <name type="scientific">Tautonia plasticadhaerens</name>
    <dbReference type="NCBI Taxonomy" id="2527974"/>
    <lineage>
        <taxon>Bacteria</taxon>
        <taxon>Pseudomonadati</taxon>
        <taxon>Planctomycetota</taxon>
        <taxon>Planctomycetia</taxon>
        <taxon>Isosphaerales</taxon>
        <taxon>Isosphaeraceae</taxon>
        <taxon>Tautonia</taxon>
    </lineage>
</organism>
<gene>
    <name evidence="2" type="ORF">ElP_48460</name>
</gene>
<dbReference type="SUPFAM" id="SSF46785">
    <property type="entry name" value="Winged helix' DNA-binding domain"/>
    <property type="match status" value="1"/>
</dbReference>
<evidence type="ECO:0000256" key="1">
    <source>
        <dbReference type="SAM" id="MobiDB-lite"/>
    </source>
</evidence>
<sequence length="339" mass="38150">MLYDEWWAGKRYIRMLTCTKTCPLSHHQRLVSSRLVYKMRDGKPVLRGDLADALGLDPQTVSAATKSLVAHGLAARSGRGHVAVEPMGETASWFGRRHEGERWWECLPTYRLYPLTEQARRTRWNRGGHLTEMDNAVLWLLYSLGKGTPEVVGQANRGLKALLGCSLDTLKAAIRRLAGNGLVMARSDGFTLLAPTAEASAWWQDRKRKGTSQTQQEKHREAEEESAIDFAALVCRAYPADSRENWDFLADILGKKADVMLAGRFTRREVREYWAGVLPMLTDADRAFNFVALAWEAHWNEAVQVHGGKGVHDSCFHLLKKVTGQRLAASQRPVLIDQQ</sequence>
<dbReference type="InterPro" id="IPR036390">
    <property type="entry name" value="WH_DNA-bd_sf"/>
</dbReference>
<keyword evidence="3" id="KW-1185">Reference proteome</keyword>
<dbReference type="AlphaFoldDB" id="A0A518H827"/>
<accession>A0A518H827</accession>
<dbReference type="RefSeq" id="WP_145273957.1">
    <property type="nucleotide sequence ID" value="NZ_CP036426.1"/>
</dbReference>
<dbReference type="EMBL" id="CP036426">
    <property type="protein sequence ID" value="QDV36916.1"/>
    <property type="molecule type" value="Genomic_DNA"/>
</dbReference>